<feature type="compositionally biased region" description="Basic and acidic residues" evidence="1">
    <location>
        <begin position="323"/>
        <end position="339"/>
    </location>
</feature>
<accession>A0AAN5I5S3</accession>
<reference evidence="3" key="1">
    <citation type="submission" date="2022-10" db="EMBL/GenBank/DDBJ databases">
        <title>Genome assembly of Pristionchus species.</title>
        <authorList>
            <person name="Yoshida K."/>
            <person name="Sommer R.J."/>
        </authorList>
    </citation>
    <scope>NUCLEOTIDE SEQUENCE [LARGE SCALE GENOMIC DNA]</scope>
    <source>
        <strain evidence="3">RS5460</strain>
    </source>
</reference>
<feature type="compositionally biased region" description="Basic residues" evidence="1">
    <location>
        <begin position="625"/>
        <end position="655"/>
    </location>
</feature>
<feature type="non-terminal residue" evidence="2">
    <location>
        <position position="1089"/>
    </location>
</feature>
<dbReference type="EMBL" id="BTRK01000005">
    <property type="protein sequence ID" value="GMR53412.1"/>
    <property type="molecule type" value="Genomic_DNA"/>
</dbReference>
<protein>
    <submittedName>
        <fullName evidence="2">Uncharacterized protein</fullName>
    </submittedName>
</protein>
<feature type="compositionally biased region" description="Pro residues" evidence="1">
    <location>
        <begin position="767"/>
        <end position="780"/>
    </location>
</feature>
<feature type="compositionally biased region" description="Gly residues" evidence="1">
    <location>
        <begin position="1077"/>
        <end position="1089"/>
    </location>
</feature>
<feature type="region of interest" description="Disordered" evidence="1">
    <location>
        <begin position="591"/>
        <end position="872"/>
    </location>
</feature>
<feature type="compositionally biased region" description="Basic and acidic residues" evidence="1">
    <location>
        <begin position="297"/>
        <end position="312"/>
    </location>
</feature>
<feature type="region of interest" description="Disordered" evidence="1">
    <location>
        <begin position="278"/>
        <end position="391"/>
    </location>
</feature>
<feature type="compositionally biased region" description="Low complexity" evidence="1">
    <location>
        <begin position="747"/>
        <end position="766"/>
    </location>
</feature>
<organism evidence="2 3">
    <name type="scientific">Pristionchus mayeri</name>
    <dbReference type="NCBI Taxonomy" id="1317129"/>
    <lineage>
        <taxon>Eukaryota</taxon>
        <taxon>Metazoa</taxon>
        <taxon>Ecdysozoa</taxon>
        <taxon>Nematoda</taxon>
        <taxon>Chromadorea</taxon>
        <taxon>Rhabditida</taxon>
        <taxon>Rhabditina</taxon>
        <taxon>Diplogasteromorpha</taxon>
        <taxon>Diplogasteroidea</taxon>
        <taxon>Neodiplogasteridae</taxon>
        <taxon>Pristionchus</taxon>
    </lineage>
</organism>
<feature type="compositionally biased region" description="Basic and acidic residues" evidence="1">
    <location>
        <begin position="612"/>
        <end position="624"/>
    </location>
</feature>
<feature type="compositionally biased region" description="Basic and acidic residues" evidence="1">
    <location>
        <begin position="854"/>
        <end position="867"/>
    </location>
</feature>
<feature type="compositionally biased region" description="Basic and acidic residues" evidence="1">
    <location>
        <begin position="557"/>
        <end position="577"/>
    </location>
</feature>
<feature type="compositionally biased region" description="Basic residues" evidence="1">
    <location>
        <begin position="287"/>
        <end position="296"/>
    </location>
</feature>
<gene>
    <name evidence="2" type="ORF">PMAYCL1PPCAC_23607</name>
</gene>
<keyword evidence="3" id="KW-1185">Reference proteome</keyword>
<feature type="compositionally biased region" description="Basic and acidic residues" evidence="1">
    <location>
        <begin position="518"/>
        <end position="548"/>
    </location>
</feature>
<feature type="region of interest" description="Disordered" evidence="1">
    <location>
        <begin position="467"/>
        <end position="577"/>
    </location>
</feature>
<feature type="compositionally biased region" description="Pro residues" evidence="1">
    <location>
        <begin position="734"/>
        <end position="746"/>
    </location>
</feature>
<feature type="compositionally biased region" description="Low complexity" evidence="1">
    <location>
        <begin position="724"/>
        <end position="733"/>
    </location>
</feature>
<sequence length="1089" mass="121170">MGSSSDGRSLEEVKQHQMDRLDEMQKLDGEVIGLNSAYIDILERITNKLDLLATLADEIESDTRSYPESMEDGLKMRFDLLTQSALMNRYMCSKALFQNAIGAIQAMNQFGCNYIDNRLIDVPVTVHQETNEGAEDISQAHISDVSGDTLASDSDATVAARMDVSDSQLSLNGDEVARAAGPSPSAPALLPSPVLPSTVDFEQGDIKEYLARELAEIREEEEKDRMLSEARDVLLVETPKDPLENTIALSSAQNERSVEWSQDCDERRSIADSFRSIESVESAEEKKRKRKKKKRSKSSEQRLRSKEAEKMENILNKHLKRSREKEPMKSKEEYAKKSPEASTTGHSIEVVTLSDDDHGRLVKRSKMEGDDAHYSPCSSSSRIIGGPMAIEGDENRENVNILKDEIEEMKNKNTPLSSSNQILSTIAHPPNVDVLSVPQPVPPPVTTPSLGRGPGFVAAAMEEAPITPSWSSLSLEKPTAADADTSVSEKWMMVERPESRGTEGGEDHKQERKKRKDSRCESRGSLKERLEEEIKLRESGRYTPDLRGRSRSLSYSPRRDRSRSRERSRSRSRERREWRWGASRFRYGYRPRYRRWSRSPTRSRSRSRHRSYSREREDWRDRTRSRSRSKSMSRSRSRKRSRSRSRSRSVSKGRSRSASPSIPSGRDGKSPMPRSYARFRNRSSERQEKKEREKNKAGIEKEEEEDVGMEGRVSSPIAEEVKAPTPSTPTSTLLPPPPPPFIPPYEPTDSLSPSSRPHSGSSSPSIFVPPPPILLPPKPPALKISIPSTLPVKKTRVSRDDASRSSSTSIDTAKPPPPPTAQKAQKGEQKACTLRRTLSDMSLEGNTVSEGSNGEEKRNKTKQKDGEECVPLAPPPSLPPLPPLPLFPPAPPIPGIPSRGMETVSLPETSAARVTSTVSKPSTVAVNRSNVNRGMNGPHPIYPLLGPNPHQFYPNVNNINPHNPYGPQNAWMSQDPQWHYFYNQYNADPAMMGAYGSPSSAHQFMAQSPIPEAPGSFINAMRVIPSPIGQQPPPDWAQMARDHANQQLLAANVPPPPPLNQQGIMMGHPLYGTPQSGRGGSRFRGGGGK</sequence>
<name>A0AAN5I5S3_9BILA</name>
<feature type="region of interest" description="Disordered" evidence="1">
    <location>
        <begin position="1070"/>
        <end position="1089"/>
    </location>
</feature>
<dbReference type="AlphaFoldDB" id="A0AAN5I5S3"/>
<feature type="compositionally biased region" description="Low complexity" evidence="1">
    <location>
        <begin position="804"/>
        <end position="813"/>
    </location>
</feature>
<comment type="caution">
    <text evidence="2">The sequence shown here is derived from an EMBL/GenBank/DDBJ whole genome shotgun (WGS) entry which is preliminary data.</text>
</comment>
<evidence type="ECO:0000313" key="3">
    <source>
        <dbReference type="Proteomes" id="UP001328107"/>
    </source>
</evidence>
<feature type="compositionally biased region" description="Basic and acidic residues" evidence="1">
    <location>
        <begin position="355"/>
        <end position="373"/>
    </location>
</feature>
<feature type="compositionally biased region" description="Basic and acidic residues" evidence="1">
    <location>
        <begin position="492"/>
        <end position="510"/>
    </location>
</feature>
<proteinExistence type="predicted"/>
<evidence type="ECO:0000256" key="1">
    <source>
        <dbReference type="SAM" id="MobiDB-lite"/>
    </source>
</evidence>
<feature type="compositionally biased region" description="Basic and acidic residues" evidence="1">
    <location>
        <begin position="682"/>
        <end position="700"/>
    </location>
</feature>
<dbReference type="Proteomes" id="UP001328107">
    <property type="component" value="Unassembled WGS sequence"/>
</dbReference>
<feature type="compositionally biased region" description="Basic residues" evidence="1">
    <location>
        <begin position="591"/>
        <end position="611"/>
    </location>
</feature>
<evidence type="ECO:0000313" key="2">
    <source>
        <dbReference type="EMBL" id="GMR53412.1"/>
    </source>
</evidence>